<dbReference type="InterPro" id="IPR011006">
    <property type="entry name" value="CheY-like_superfamily"/>
</dbReference>
<dbReference type="SMART" id="SM00448">
    <property type="entry name" value="REC"/>
    <property type="match status" value="1"/>
</dbReference>
<feature type="modified residue" description="4-aspartylphosphate" evidence="2">
    <location>
        <position position="54"/>
    </location>
</feature>
<proteinExistence type="predicted"/>
<dbReference type="SUPFAM" id="SSF52172">
    <property type="entry name" value="CheY-like"/>
    <property type="match status" value="1"/>
</dbReference>
<dbReference type="PROSITE" id="PS50110">
    <property type="entry name" value="RESPONSE_REGULATORY"/>
    <property type="match status" value="1"/>
</dbReference>
<dbReference type="AlphaFoldDB" id="A0A3P5WFL1"/>
<keyword evidence="1 2" id="KW-0597">Phosphoprotein</keyword>
<evidence type="ECO:0000256" key="1">
    <source>
        <dbReference type="ARBA" id="ARBA00022553"/>
    </source>
</evidence>
<evidence type="ECO:0000259" key="4">
    <source>
        <dbReference type="PROSITE" id="PS50110"/>
    </source>
</evidence>
<accession>A0A3P5WFL1</accession>
<organism evidence="5 6">
    <name type="scientific">Arthrobacter ulcerisalmonis</name>
    <dbReference type="NCBI Taxonomy" id="2483813"/>
    <lineage>
        <taxon>Bacteria</taxon>
        <taxon>Bacillati</taxon>
        <taxon>Actinomycetota</taxon>
        <taxon>Actinomycetes</taxon>
        <taxon>Micrococcales</taxon>
        <taxon>Micrococcaceae</taxon>
        <taxon>Arthrobacter</taxon>
    </lineage>
</organism>
<dbReference type="PANTHER" id="PTHR44591:SF3">
    <property type="entry name" value="RESPONSE REGULATORY DOMAIN-CONTAINING PROTEIN"/>
    <property type="match status" value="1"/>
</dbReference>
<evidence type="ECO:0000256" key="3">
    <source>
        <dbReference type="SAM" id="MobiDB-lite"/>
    </source>
</evidence>
<dbReference type="OrthoDB" id="3197131at2"/>
<keyword evidence="6" id="KW-1185">Reference proteome</keyword>
<evidence type="ECO:0000313" key="6">
    <source>
        <dbReference type="Proteomes" id="UP000280861"/>
    </source>
</evidence>
<dbReference type="RefSeq" id="WP_124089714.1">
    <property type="nucleotide sequence ID" value="NZ_CBCRYA010000006.1"/>
</dbReference>
<dbReference type="Pfam" id="PF00072">
    <property type="entry name" value="Response_reg"/>
    <property type="match status" value="1"/>
</dbReference>
<evidence type="ECO:0000256" key="2">
    <source>
        <dbReference type="PROSITE-ProRule" id="PRU00169"/>
    </source>
</evidence>
<dbReference type="PANTHER" id="PTHR44591">
    <property type="entry name" value="STRESS RESPONSE REGULATOR PROTEIN 1"/>
    <property type="match status" value="1"/>
</dbReference>
<dbReference type="EMBL" id="UXAU01000009">
    <property type="protein sequence ID" value="VDC18255.1"/>
    <property type="molecule type" value="Genomic_DNA"/>
</dbReference>
<dbReference type="InterPro" id="IPR001789">
    <property type="entry name" value="Sig_transdc_resp-reg_receiver"/>
</dbReference>
<feature type="domain" description="Response regulatory" evidence="4">
    <location>
        <begin position="5"/>
        <end position="118"/>
    </location>
</feature>
<reference evidence="5 6" key="1">
    <citation type="submission" date="2018-11" db="EMBL/GenBank/DDBJ databases">
        <authorList>
            <person name="Criscuolo A."/>
        </authorList>
    </citation>
    <scope>NUCLEOTIDE SEQUENCE [LARGE SCALE GENOMIC DNA]</scope>
    <source>
        <strain evidence="5">AT11b</strain>
    </source>
</reference>
<gene>
    <name evidence="5" type="primary">srrA_1</name>
    <name evidence="5" type="ORF">PSET11_00122</name>
</gene>
<feature type="region of interest" description="Disordered" evidence="3">
    <location>
        <begin position="83"/>
        <end position="105"/>
    </location>
</feature>
<dbReference type="Proteomes" id="UP000280861">
    <property type="component" value="Unassembled WGS sequence"/>
</dbReference>
<dbReference type="InterPro" id="IPR050595">
    <property type="entry name" value="Bact_response_regulator"/>
</dbReference>
<name>A0A3P5WFL1_9MICC</name>
<protein>
    <submittedName>
        <fullName evidence="5">Transcriptional regulatory protein SrrA</fullName>
    </submittedName>
</protein>
<dbReference type="GO" id="GO:0000160">
    <property type="term" value="P:phosphorelay signal transduction system"/>
    <property type="evidence" value="ECO:0007669"/>
    <property type="project" value="InterPro"/>
</dbReference>
<evidence type="ECO:0000313" key="5">
    <source>
        <dbReference type="EMBL" id="VDC18255.1"/>
    </source>
</evidence>
<dbReference type="CDD" id="cd00156">
    <property type="entry name" value="REC"/>
    <property type="match status" value="1"/>
</dbReference>
<dbReference type="Gene3D" id="3.40.50.2300">
    <property type="match status" value="1"/>
</dbReference>
<sequence>MNAPTAVVIEDDPDICRLIGIVLQRSGFTVHTAATGPAGVAAAQELQAALITTDMDLPGFSGLEVIRQIRLFSEAPVLVISASEDPDCPETSKDAGATGFFGKPFHPRELQRHAQDLLRAAS</sequence>